<evidence type="ECO:0000313" key="2">
    <source>
        <dbReference type="EMBL" id="KAA0969683.1"/>
    </source>
</evidence>
<feature type="transmembrane region" description="Helical" evidence="1">
    <location>
        <begin position="209"/>
        <end position="226"/>
    </location>
</feature>
<feature type="transmembrane region" description="Helical" evidence="1">
    <location>
        <begin position="69"/>
        <end position="86"/>
    </location>
</feature>
<feature type="transmembrane region" description="Helical" evidence="1">
    <location>
        <begin position="133"/>
        <end position="155"/>
    </location>
</feature>
<feature type="transmembrane region" description="Helical" evidence="1">
    <location>
        <begin position="12"/>
        <end position="29"/>
    </location>
</feature>
<evidence type="ECO:0000313" key="3">
    <source>
        <dbReference type="Proteomes" id="UP000324738"/>
    </source>
</evidence>
<feature type="transmembrane region" description="Helical" evidence="1">
    <location>
        <begin position="167"/>
        <end position="188"/>
    </location>
</feature>
<organism evidence="2 3">
    <name type="scientific">Aureimonas fodinaquatilis</name>
    <dbReference type="NCBI Taxonomy" id="2565783"/>
    <lineage>
        <taxon>Bacteria</taxon>
        <taxon>Pseudomonadati</taxon>
        <taxon>Pseudomonadota</taxon>
        <taxon>Alphaproteobacteria</taxon>
        <taxon>Hyphomicrobiales</taxon>
        <taxon>Aurantimonadaceae</taxon>
        <taxon>Aureimonas</taxon>
    </lineage>
</organism>
<dbReference type="RefSeq" id="WP_149300968.1">
    <property type="nucleotide sequence ID" value="NZ_VTWH01000003.1"/>
</dbReference>
<dbReference type="InterPro" id="IPR029045">
    <property type="entry name" value="ClpP/crotonase-like_dom_sf"/>
</dbReference>
<dbReference type="AlphaFoldDB" id="A0A5B0DTD2"/>
<keyword evidence="3" id="KW-1185">Reference proteome</keyword>
<comment type="caution">
    <text evidence="2">The sequence shown here is derived from an EMBL/GenBank/DDBJ whole genome shotgun (WGS) entry which is preliminary data.</text>
</comment>
<dbReference type="OrthoDB" id="1522627at2"/>
<sequence length="626" mass="69638">MEILAEPLENALGSLLLVIVLTVVWSTIIRASLPGVFGILLACIMSLMTASVIYVVAMPDLGIEQLAYYFGRMLPPQLAAFLLMVWQHRRQANREMDSNDLIGAGPSFGGDTPREKRGNFIIRHWRGDLPLGVSYWGINLFVWVVAVVFATGITNFANLDAGFRPKILFYTNVALWTGIVLMAVWQIVGLWRSAQRHAEQQRRLNKTRFWARAAQFMAIVAVLQNATAVTNASTQIVELYRIAFLDDPDLPPYEVTLLAGGNELSLQGGIKYGLAERLSNVLASAPEVTVLHLTSTGGRLAEANQLAQLVRDRGLTTYVSGDCLSACTLIFAAGKERWLALGARLGYHGAYFPGLSQEELNNSNAEWAALYKRYGVNEDFVARALRVPHNEMWYPDTEELLRAGIITGVDTIGRFAISGNEAAPTLASIERQLRESSPQLDALHTANPEAARRIYEIFRVGMLQQQPHEEFWRQSEEILVDAIRDNLLSADDEVLANYAALMADQYAVLLQADPELCFRNSAYGDGLKPHLMPDELIRTELHLNEQILRTAKPRPPVDETEAEQLLEDVLRKLSVGELETLMSEPGDVPSADYGIYCAASESLYRQMSQLDARRAALLMRYLNSQG</sequence>
<proteinExistence type="predicted"/>
<gene>
    <name evidence="2" type="ORF">FPY71_14280</name>
</gene>
<keyword evidence="1" id="KW-1133">Transmembrane helix</keyword>
<keyword evidence="1" id="KW-0472">Membrane</keyword>
<protein>
    <submittedName>
        <fullName evidence="2">Uncharacterized protein</fullName>
    </submittedName>
</protein>
<dbReference type="SUPFAM" id="SSF52096">
    <property type="entry name" value="ClpP/crotonase"/>
    <property type="match status" value="1"/>
</dbReference>
<reference evidence="2 3" key="1">
    <citation type="submission" date="2019-08" db="EMBL/GenBank/DDBJ databases">
        <title>Aureimonas fodiniaquatilis sp. nov., isolated from a coal mine wastewater.</title>
        <authorList>
            <person name="Kim W."/>
        </authorList>
    </citation>
    <scope>NUCLEOTIDE SEQUENCE [LARGE SCALE GENOMIC DNA]</scope>
    <source>
        <strain evidence="2 3">CAU 1482</strain>
    </source>
</reference>
<dbReference type="Proteomes" id="UP000324738">
    <property type="component" value="Unassembled WGS sequence"/>
</dbReference>
<evidence type="ECO:0000256" key="1">
    <source>
        <dbReference type="SAM" id="Phobius"/>
    </source>
</evidence>
<feature type="transmembrane region" description="Helical" evidence="1">
    <location>
        <begin position="36"/>
        <end position="57"/>
    </location>
</feature>
<name>A0A5B0DTD2_9HYPH</name>
<keyword evidence="1" id="KW-0812">Transmembrane</keyword>
<dbReference type="Gene3D" id="3.90.226.10">
    <property type="entry name" value="2-enoyl-CoA Hydratase, Chain A, domain 1"/>
    <property type="match status" value="1"/>
</dbReference>
<accession>A0A5B0DTD2</accession>
<dbReference type="EMBL" id="VTWH01000003">
    <property type="protein sequence ID" value="KAA0969683.1"/>
    <property type="molecule type" value="Genomic_DNA"/>
</dbReference>